<protein>
    <recommendedName>
        <fullName evidence="8">DNA 3'-5' helicase</fullName>
        <ecNumber evidence="8">5.6.2.4</ecNumber>
    </recommendedName>
</protein>
<dbReference type="CDD" id="cd18029">
    <property type="entry name" value="DEXHc_XPB"/>
    <property type="match status" value="1"/>
</dbReference>
<dbReference type="SUPFAM" id="SSF52540">
    <property type="entry name" value="P-loop containing nucleoside triphosphate hydrolases"/>
    <property type="match status" value="1"/>
</dbReference>
<comment type="similarity">
    <text evidence="1">Belongs to the helicase family. RAD25/XPB subfamily.</text>
</comment>
<dbReference type="GO" id="GO:0016787">
    <property type="term" value="F:hydrolase activity"/>
    <property type="evidence" value="ECO:0007669"/>
    <property type="project" value="UniProtKB-KW"/>
</dbReference>
<keyword evidence="6" id="KW-0413">Isomerase</keyword>
<evidence type="ECO:0000313" key="11">
    <source>
        <dbReference type="EMBL" id="KAF3522758.1"/>
    </source>
</evidence>
<evidence type="ECO:0000256" key="5">
    <source>
        <dbReference type="ARBA" id="ARBA00022840"/>
    </source>
</evidence>
<gene>
    <name evidence="11" type="ORF">F2Q69_00048695</name>
</gene>
<dbReference type="InterPro" id="IPR014001">
    <property type="entry name" value="Helicase_ATP-bd"/>
</dbReference>
<evidence type="ECO:0000256" key="1">
    <source>
        <dbReference type="ARBA" id="ARBA00006637"/>
    </source>
</evidence>
<dbReference type="InterPro" id="IPR032438">
    <property type="entry name" value="ERCC3_RAD25_C"/>
</dbReference>
<comment type="catalytic activity">
    <reaction evidence="7">
        <text>Couples ATP hydrolysis with the unwinding of duplex DNA by translocating in the 3'-5' direction.</text>
        <dbReference type="EC" id="5.6.2.4"/>
    </reaction>
</comment>
<proteinExistence type="inferred from homology"/>
<evidence type="ECO:0000256" key="9">
    <source>
        <dbReference type="ARBA" id="ARBA00048988"/>
    </source>
</evidence>
<dbReference type="GO" id="GO:0005675">
    <property type="term" value="C:transcription factor TFIIH holo complex"/>
    <property type="evidence" value="ECO:0007669"/>
    <property type="project" value="TreeGrafter"/>
</dbReference>
<name>A0A8S9PN71_BRACR</name>
<keyword evidence="5" id="KW-0067">ATP-binding</keyword>
<feature type="domain" description="Helicase ATP-binding" evidence="10">
    <location>
        <begin position="236"/>
        <end position="398"/>
    </location>
</feature>
<dbReference type="PANTHER" id="PTHR11274:SF0">
    <property type="entry name" value="GENERAL TRANSCRIPTION AND DNA REPAIR FACTOR IIH HELICASE SUBUNIT XPB"/>
    <property type="match status" value="1"/>
</dbReference>
<dbReference type="GO" id="GO:0006367">
    <property type="term" value="P:transcription initiation at RNA polymerase II promoter"/>
    <property type="evidence" value="ECO:0007669"/>
    <property type="project" value="InterPro"/>
</dbReference>
<dbReference type="AlphaFoldDB" id="A0A8S9PN71"/>
<dbReference type="SMART" id="SM00487">
    <property type="entry name" value="DEXDc"/>
    <property type="match status" value="1"/>
</dbReference>
<dbReference type="EMBL" id="QGKX02001347">
    <property type="protein sequence ID" value="KAF3522758.1"/>
    <property type="molecule type" value="Genomic_DNA"/>
</dbReference>
<evidence type="ECO:0000256" key="4">
    <source>
        <dbReference type="ARBA" id="ARBA00022806"/>
    </source>
</evidence>
<comment type="catalytic activity">
    <reaction evidence="9">
        <text>ATP + H2O = ADP + phosphate + H(+)</text>
        <dbReference type="Rhea" id="RHEA:13065"/>
        <dbReference type="ChEBI" id="CHEBI:15377"/>
        <dbReference type="ChEBI" id="CHEBI:15378"/>
        <dbReference type="ChEBI" id="CHEBI:30616"/>
        <dbReference type="ChEBI" id="CHEBI:43474"/>
        <dbReference type="ChEBI" id="CHEBI:456216"/>
        <dbReference type="EC" id="5.6.2.4"/>
    </reaction>
</comment>
<dbReference type="PROSITE" id="PS51192">
    <property type="entry name" value="HELICASE_ATP_BIND_1"/>
    <property type="match status" value="1"/>
</dbReference>
<dbReference type="Gene3D" id="3.40.50.300">
    <property type="entry name" value="P-loop containing nucleotide triphosphate hydrolases"/>
    <property type="match status" value="2"/>
</dbReference>
<evidence type="ECO:0000256" key="8">
    <source>
        <dbReference type="ARBA" id="ARBA00034808"/>
    </source>
</evidence>
<accession>A0A8S9PN71</accession>
<dbReference type="FunFam" id="3.40.50.300:FF:000077">
    <property type="entry name" value="Probable DNA repair helicase RAD25"/>
    <property type="match status" value="1"/>
</dbReference>
<dbReference type="GO" id="GO:0043138">
    <property type="term" value="F:3'-5' DNA helicase activity"/>
    <property type="evidence" value="ECO:0007669"/>
    <property type="project" value="UniProtKB-EC"/>
</dbReference>
<dbReference type="Pfam" id="PF04851">
    <property type="entry name" value="ResIII"/>
    <property type="match status" value="1"/>
</dbReference>
<dbReference type="Proteomes" id="UP000712600">
    <property type="component" value="Unassembled WGS sequence"/>
</dbReference>
<dbReference type="Pfam" id="PF16203">
    <property type="entry name" value="ERCC3_RAD25_C"/>
    <property type="match status" value="1"/>
</dbReference>
<dbReference type="EC" id="5.6.2.4" evidence="8"/>
<dbReference type="InterPro" id="IPR050615">
    <property type="entry name" value="ATP-dep_DNA_Helicase"/>
</dbReference>
<keyword evidence="3" id="KW-0378">Hydrolase</keyword>
<evidence type="ECO:0000256" key="7">
    <source>
        <dbReference type="ARBA" id="ARBA00034617"/>
    </source>
</evidence>
<evidence type="ECO:0000256" key="2">
    <source>
        <dbReference type="ARBA" id="ARBA00022741"/>
    </source>
</evidence>
<reference evidence="11" key="1">
    <citation type="submission" date="2019-12" db="EMBL/GenBank/DDBJ databases">
        <title>Genome sequencing and annotation of Brassica cretica.</title>
        <authorList>
            <person name="Studholme D.J."/>
            <person name="Sarris P."/>
        </authorList>
    </citation>
    <scope>NUCLEOTIDE SEQUENCE</scope>
    <source>
        <strain evidence="11">PFS-109/04</strain>
        <tissue evidence="11">Leaf</tissue>
    </source>
</reference>
<dbReference type="InterPro" id="IPR027417">
    <property type="entry name" value="P-loop_NTPase"/>
</dbReference>
<evidence type="ECO:0000256" key="3">
    <source>
        <dbReference type="ARBA" id="ARBA00022801"/>
    </source>
</evidence>
<sequence length="443" mass="50008">MNNIQNEEYYMGDDDAYEDSRDGEGEKMNTDFTKLELKPDHVNRPLWACADGRIFLETYSPLYKQAYDFLIAIAGQSQCTTFNDMIDFINASTANYGKIKLVLKKNRYFIESPFPEVMPVLKKLGNDGLISKARLYSDPYGGDGFTIGKTSGELEAGPWGLLNAAELAAAAQEKETHSFEIDPAQIVKQRCLPSELNYPMLEEYDFRNDNVNPDLDMELKPHAQPRPYQEKSLSKMFGNGRARSGIIVLPCGAGKSLVGVSAAARIKKSCLCLATNAVSVDQWAFQFKLWSTLRDDQICRFTSDSKERFRGNAGVVVTTYNMVAFGGKRSEESEKIIEEMRNREWGLLLMDGVHVVPAQMFRKVIGITKSHCKLGLTATLVREDEKITDLNFLIGPKLYEANWLDLVKGGFIANVQCAEVWCPMTKEFFAEYLKKENFKKKQV</sequence>
<evidence type="ECO:0000259" key="10">
    <source>
        <dbReference type="PROSITE" id="PS51192"/>
    </source>
</evidence>
<dbReference type="PANTHER" id="PTHR11274">
    <property type="entry name" value="RAD25/XP-B DNA REPAIR HELICASE"/>
    <property type="match status" value="1"/>
</dbReference>
<keyword evidence="4" id="KW-0347">Helicase</keyword>
<evidence type="ECO:0000256" key="6">
    <source>
        <dbReference type="ARBA" id="ARBA00023235"/>
    </source>
</evidence>
<dbReference type="GO" id="GO:0000112">
    <property type="term" value="C:nucleotide-excision repair factor 3 complex"/>
    <property type="evidence" value="ECO:0007669"/>
    <property type="project" value="TreeGrafter"/>
</dbReference>
<comment type="caution">
    <text evidence="11">The sequence shown here is derived from an EMBL/GenBank/DDBJ whole genome shotgun (WGS) entry which is preliminary data.</text>
</comment>
<dbReference type="InterPro" id="IPR001161">
    <property type="entry name" value="XPB/Ssl2"/>
</dbReference>
<dbReference type="NCBIfam" id="TIGR00603">
    <property type="entry name" value="rad25"/>
    <property type="match status" value="1"/>
</dbReference>
<organism evidence="11 12">
    <name type="scientific">Brassica cretica</name>
    <name type="common">Mustard</name>
    <dbReference type="NCBI Taxonomy" id="69181"/>
    <lineage>
        <taxon>Eukaryota</taxon>
        <taxon>Viridiplantae</taxon>
        <taxon>Streptophyta</taxon>
        <taxon>Embryophyta</taxon>
        <taxon>Tracheophyta</taxon>
        <taxon>Spermatophyta</taxon>
        <taxon>Magnoliopsida</taxon>
        <taxon>eudicotyledons</taxon>
        <taxon>Gunneridae</taxon>
        <taxon>Pentapetalae</taxon>
        <taxon>rosids</taxon>
        <taxon>malvids</taxon>
        <taxon>Brassicales</taxon>
        <taxon>Brassicaceae</taxon>
        <taxon>Brassiceae</taxon>
        <taxon>Brassica</taxon>
    </lineage>
</organism>
<evidence type="ECO:0000313" key="12">
    <source>
        <dbReference type="Proteomes" id="UP000712600"/>
    </source>
</evidence>
<dbReference type="GO" id="GO:0097550">
    <property type="term" value="C:transcription preinitiation complex"/>
    <property type="evidence" value="ECO:0007669"/>
    <property type="project" value="TreeGrafter"/>
</dbReference>
<dbReference type="GO" id="GO:0003677">
    <property type="term" value="F:DNA binding"/>
    <property type="evidence" value="ECO:0007669"/>
    <property type="project" value="InterPro"/>
</dbReference>
<dbReference type="GO" id="GO:0005524">
    <property type="term" value="F:ATP binding"/>
    <property type="evidence" value="ECO:0007669"/>
    <property type="project" value="UniProtKB-KW"/>
</dbReference>
<dbReference type="GO" id="GO:0006289">
    <property type="term" value="P:nucleotide-excision repair"/>
    <property type="evidence" value="ECO:0007669"/>
    <property type="project" value="InterPro"/>
</dbReference>
<keyword evidence="2" id="KW-0547">Nucleotide-binding</keyword>
<dbReference type="InterPro" id="IPR006935">
    <property type="entry name" value="Helicase/UvrB_N"/>
</dbReference>